<evidence type="ECO:0000256" key="4">
    <source>
        <dbReference type="ARBA" id="ARBA00023136"/>
    </source>
</evidence>
<sequence>MLKASPPAEPLVDWRSEISAGLISSLVCLPLCLACGLLVFAPLGPDYVATGAAAGLYGGAIVGLVAAVVATSSYIVTTSRVSMALVQAGLTTTLVNDATLASQPAMIVTAIMLCLFLAGLWQVLFGLLGLTRAIKFAPHPVLTGLLNGVGMLIVISQFKPFFAAHTLWPNKPAMLVYVVALALFVLNYPAIAGWLRLPDWLRKIPGSLAGFIAGTALYYLISVPTGLDLGPTIGEIHVSFPPAMPLGAVFNGSITPELTAVLPHVVLVSLVLAIIGTVETMLAFRVAQQLDDTHIHPVRDLAAQGIANAAAALGGGIGGSAIPSVILLGYRMGGRTRWTSIFVALSLLAITFALSSVLAQVPRAVFAGLLLVIGIVLFDRWNLQLLADVRHKSEPQVRRHAVYNLIVVLAVMAVTVFSSVVSGVIVGIILSCIIFVINMSRPLVRRAHLGDTLFSKRIRSADDLAILQQTGQQRAILQLEGALFFGNADDLSLRVKDLFNSTDMILLDMGAISDLDVSGINALRTLRQKATEKKRRLIYCNVRPVHAAIIGNGIGHDAASPPMTQDLDSALEWMEQTVLDRSAARQGQADELTLEQIDFLDGVSTNEMAELTAVMTRREFACGDTICREGDAGDRMWLILKGSVSVLLRTDGHHERRRIAGLGRGTTVGEMALVESVPRSATIVADDAVVCYEFPRDGFDLILKKNPVLATRLLGNLARELTRRLRQTSQDLRITHH</sequence>
<dbReference type="PANTHER" id="PTHR43310:SF1">
    <property type="entry name" value="SULFATE TRANSPORTER YBAR-RELATED"/>
    <property type="match status" value="1"/>
</dbReference>
<feature type="transmembrane region" description="Helical" evidence="5">
    <location>
        <begin position="365"/>
        <end position="383"/>
    </location>
</feature>
<dbReference type="SUPFAM" id="SSF51206">
    <property type="entry name" value="cAMP-binding domain-like"/>
    <property type="match status" value="1"/>
</dbReference>
<dbReference type="Gene3D" id="2.60.120.10">
    <property type="entry name" value="Jelly Rolls"/>
    <property type="match status" value="1"/>
</dbReference>
<dbReference type="PANTHER" id="PTHR43310">
    <property type="entry name" value="SULFATE TRANSPORTER YBAR-RELATED"/>
    <property type="match status" value="1"/>
</dbReference>
<feature type="transmembrane region" description="Helical" evidence="5">
    <location>
        <begin position="105"/>
        <end position="130"/>
    </location>
</feature>
<evidence type="ECO:0000313" key="9">
    <source>
        <dbReference type="Proteomes" id="UP000515291"/>
    </source>
</evidence>
<dbReference type="Gene3D" id="3.30.750.24">
    <property type="entry name" value="STAS domain"/>
    <property type="match status" value="1"/>
</dbReference>
<feature type="transmembrane region" description="Helical" evidence="5">
    <location>
        <begin position="403"/>
        <end position="436"/>
    </location>
</feature>
<evidence type="ECO:0000259" key="7">
    <source>
        <dbReference type="PROSITE" id="PS50801"/>
    </source>
</evidence>
<keyword evidence="2 5" id="KW-0812">Transmembrane</keyword>
<dbReference type="GO" id="GO:0016020">
    <property type="term" value="C:membrane"/>
    <property type="evidence" value="ECO:0007669"/>
    <property type="project" value="UniProtKB-SubCell"/>
</dbReference>
<keyword evidence="4 5" id="KW-0472">Membrane</keyword>
<dbReference type="AlphaFoldDB" id="A0A7G6U099"/>
<dbReference type="RefSeq" id="WP_184519041.1">
    <property type="nucleotide sequence ID" value="NZ_CP050292.1"/>
</dbReference>
<dbReference type="InterPro" id="IPR018490">
    <property type="entry name" value="cNMP-bd_dom_sf"/>
</dbReference>
<dbReference type="PROSITE" id="PS50801">
    <property type="entry name" value="STAS"/>
    <property type="match status" value="1"/>
</dbReference>
<feature type="transmembrane region" description="Helical" evidence="5">
    <location>
        <begin position="338"/>
        <end position="358"/>
    </location>
</feature>
<dbReference type="CDD" id="cd07042">
    <property type="entry name" value="STAS_SulP_like_sulfate_transporter"/>
    <property type="match status" value="1"/>
</dbReference>
<dbReference type="InterPro" id="IPR052706">
    <property type="entry name" value="Membrane-Transporter-like"/>
</dbReference>
<dbReference type="PROSITE" id="PS50042">
    <property type="entry name" value="CNMP_BINDING_3"/>
    <property type="match status" value="1"/>
</dbReference>
<dbReference type="InterPro" id="IPR002645">
    <property type="entry name" value="STAS_dom"/>
</dbReference>
<feature type="transmembrane region" description="Helical" evidence="5">
    <location>
        <begin position="142"/>
        <end position="162"/>
    </location>
</feature>
<dbReference type="Proteomes" id="UP000515291">
    <property type="component" value="Chromosome"/>
</dbReference>
<proteinExistence type="predicted"/>
<dbReference type="SMART" id="SM00100">
    <property type="entry name" value="cNMP"/>
    <property type="match status" value="1"/>
</dbReference>
<organism evidence="8 9">
    <name type="scientific">Tardiphaga robiniae</name>
    <dbReference type="NCBI Taxonomy" id="943830"/>
    <lineage>
        <taxon>Bacteria</taxon>
        <taxon>Pseudomonadati</taxon>
        <taxon>Pseudomonadota</taxon>
        <taxon>Alphaproteobacteria</taxon>
        <taxon>Hyphomicrobiales</taxon>
        <taxon>Nitrobacteraceae</taxon>
        <taxon>Tardiphaga</taxon>
    </lineage>
</organism>
<feature type="transmembrane region" description="Helical" evidence="5">
    <location>
        <begin position="20"/>
        <end position="43"/>
    </location>
</feature>
<feature type="transmembrane region" description="Helical" evidence="5">
    <location>
        <begin position="55"/>
        <end position="76"/>
    </location>
</feature>
<dbReference type="EMBL" id="CP050292">
    <property type="protein sequence ID" value="QND72431.1"/>
    <property type="molecule type" value="Genomic_DNA"/>
</dbReference>
<dbReference type="KEGG" id="trb:HB776_15225"/>
<dbReference type="InterPro" id="IPR018488">
    <property type="entry name" value="cNMP-bd_CS"/>
</dbReference>
<dbReference type="Pfam" id="PF00916">
    <property type="entry name" value="Sulfate_transp"/>
    <property type="match status" value="1"/>
</dbReference>
<dbReference type="InterPro" id="IPR011547">
    <property type="entry name" value="SLC26A/SulP_dom"/>
</dbReference>
<reference evidence="9" key="1">
    <citation type="journal article" date="2020" name="Mol. Plant Microbe">
        <title>Rhizobial microsymbionts of the narrowly endemic Oxytropis species growing in Kamchatka are characterized by significant genetic diversity and possess a set of genes that are associated with T3SS and T6SS secretion systems and can affect the development of symbiosis.</title>
        <authorList>
            <person name="Safronova V."/>
            <person name="Guro P."/>
            <person name="Sazanova A."/>
            <person name="Kuznetsova I."/>
            <person name="Belimov A."/>
            <person name="Yakubov V."/>
            <person name="Chirak E."/>
            <person name="Afonin A."/>
            <person name="Gogolev Y."/>
            <person name="Andronov E."/>
            <person name="Tikhonovich I."/>
        </authorList>
    </citation>
    <scope>NUCLEOTIDE SEQUENCE [LARGE SCALE GENOMIC DNA]</scope>
    <source>
        <strain evidence="9">581</strain>
    </source>
</reference>
<dbReference type="InterPro" id="IPR000595">
    <property type="entry name" value="cNMP-bd_dom"/>
</dbReference>
<keyword evidence="3 5" id="KW-1133">Transmembrane helix</keyword>
<dbReference type="InterPro" id="IPR014710">
    <property type="entry name" value="RmlC-like_jellyroll"/>
</dbReference>
<evidence type="ECO:0000256" key="2">
    <source>
        <dbReference type="ARBA" id="ARBA00022692"/>
    </source>
</evidence>
<evidence type="ECO:0000256" key="3">
    <source>
        <dbReference type="ARBA" id="ARBA00022989"/>
    </source>
</evidence>
<evidence type="ECO:0000259" key="6">
    <source>
        <dbReference type="PROSITE" id="PS50042"/>
    </source>
</evidence>
<feature type="transmembrane region" description="Helical" evidence="5">
    <location>
        <begin position="305"/>
        <end position="326"/>
    </location>
</feature>
<protein>
    <submittedName>
        <fullName evidence="8">SLC26A/SulP transporter family protein</fullName>
    </submittedName>
</protein>
<dbReference type="PROSITE" id="PS00889">
    <property type="entry name" value="CNMP_BINDING_2"/>
    <property type="match status" value="1"/>
</dbReference>
<comment type="subcellular location">
    <subcellularLocation>
        <location evidence="1">Membrane</location>
        <topology evidence="1">Multi-pass membrane protein</topology>
    </subcellularLocation>
</comment>
<feature type="transmembrane region" description="Helical" evidence="5">
    <location>
        <begin position="261"/>
        <end position="284"/>
    </location>
</feature>
<dbReference type="Pfam" id="PF01740">
    <property type="entry name" value="STAS"/>
    <property type="match status" value="1"/>
</dbReference>
<name>A0A7G6U099_9BRAD</name>
<gene>
    <name evidence="8" type="ORF">HB776_15225</name>
</gene>
<evidence type="ECO:0000313" key="8">
    <source>
        <dbReference type="EMBL" id="QND72431.1"/>
    </source>
</evidence>
<dbReference type="InterPro" id="IPR036513">
    <property type="entry name" value="STAS_dom_sf"/>
</dbReference>
<accession>A0A7G6U099</accession>
<evidence type="ECO:0000256" key="5">
    <source>
        <dbReference type="SAM" id="Phobius"/>
    </source>
</evidence>
<dbReference type="Pfam" id="PF00027">
    <property type="entry name" value="cNMP_binding"/>
    <property type="match status" value="1"/>
</dbReference>
<feature type="domain" description="Cyclic nucleotide-binding" evidence="6">
    <location>
        <begin position="599"/>
        <end position="720"/>
    </location>
</feature>
<feature type="transmembrane region" description="Helical" evidence="5">
    <location>
        <begin position="174"/>
        <end position="197"/>
    </location>
</feature>
<dbReference type="SUPFAM" id="SSF52091">
    <property type="entry name" value="SpoIIaa-like"/>
    <property type="match status" value="1"/>
</dbReference>
<feature type="transmembrane region" description="Helical" evidence="5">
    <location>
        <begin position="204"/>
        <end position="221"/>
    </location>
</feature>
<feature type="domain" description="STAS" evidence="7">
    <location>
        <begin position="476"/>
        <end position="549"/>
    </location>
</feature>
<evidence type="ECO:0000256" key="1">
    <source>
        <dbReference type="ARBA" id="ARBA00004141"/>
    </source>
</evidence>
<dbReference type="CDD" id="cd00038">
    <property type="entry name" value="CAP_ED"/>
    <property type="match status" value="1"/>
</dbReference>